<evidence type="ECO:0000256" key="1">
    <source>
        <dbReference type="ARBA" id="ARBA00009388"/>
    </source>
</evidence>
<feature type="domain" description="PA" evidence="11">
    <location>
        <begin position="460"/>
        <end position="552"/>
    </location>
</feature>
<evidence type="ECO:0000256" key="3">
    <source>
        <dbReference type="ARBA" id="ARBA00022723"/>
    </source>
</evidence>
<sequence>MKLLNRGLALAVVGAGLAALPTLGMQASAAPSADASLLSQLRNQADRSVTVTDQAASGEIGFVRTKGDLMPARQASDATSAGAKADAYVDKYASLFGARSGELTQTGVSTTPYGWTVSYQQSYKGVPVWAGELKAHVADDGDLTAVTGFAAPDLSLSVTPAKSATAAAERAVMVVKGDPATKEDGSVVSTEGVKAVSNNLVIYREGVVKGEQGKAVLAYDLEVSNVTKDSGSIRDRVILDANTLKPINRFSMMADDLDRELYTTNYDPDDPAHDGDAPGEVAVSPVWAEGDDPSVMNQDQQNLMDSSAESYWMHFNTWGIDSYDNEGGTRTTLHNRPDACPNASWNGSYTSYCDGVYADDVVAHEWGHAYTEYQTGLIYQWQSGALNEAYSDIWGETVDLLNGREDEGEGNLTTKRPDGLCSTHTRGGVTATINSPAAVAGDCASAAPAAFGPQFTPSGVTADVVVATDASDQAGPSTTDGCSTITNAAALAGKWAYVDRGTCAFALKVKNVLATDATGIVFGNTGPGAVSVSGNYPDIYGVMVSQADGTRIKSAGAVSLTVKEQPRNAFDSYRWLIGEKSPAFGGAIRDMWNPTCYGDPGKVSDAEYYCTSDDNGGVHGNSAVPNHGYALLVDGGTYNGQTVRGLGIDKAANIYFYAQNYMGPTSDFVDHADSLEQACSDLTGEPINELTVTQDAEPGLADEITADDCAQVTKVVAAVELRTDPTVQCQWKPLLDKGPAPTLCGEGTTSRVVFSDNFDSGISAWTDSSEGENHYPWRSTAVYPGRDNVGRVAFGADPDAGDCAANDISSSDAITSPAILVPSGKALRLSFDHYVSTEAGYDGGNVKLSVNGGDFAPIPASAYVFNAPNTTLTNDGTNTNPLAGEPGFSGTNPGRATGSWGNSQVNLEAAGAKVGDTIQIRFDMGRDGCGGVDGWYVDNVSVTVCDDTNTTVTAIHTPEPSEFGTASKIDVTVAATTGTPTGSVDVLKADGTKLGSAALSGGKASVALPADLPVGTHVLTVNYTGNGGFKASSGTVKVTVKDKVTPPSEPKAKSKTDAKIVPAKPKFREDFKVVVKVKAKGEKPKGKVVVKIDGKKVATKKLKKGRLVLMVRKDYAIGKHKLVVTYKGSKDVRKSKEKMTFRVVR</sequence>
<comment type="similarity">
    <text evidence="1">Belongs to the peptidase M4 family.</text>
</comment>
<feature type="active site" description="Proton donor" evidence="8">
    <location>
        <position position="619"/>
    </location>
</feature>
<evidence type="ECO:0000259" key="14">
    <source>
        <dbReference type="Pfam" id="PF16640"/>
    </source>
</evidence>
<dbReference type="PRINTS" id="PR00730">
    <property type="entry name" value="THERMOLYSIN"/>
</dbReference>
<feature type="chain" id="PRO_5011598917" evidence="9">
    <location>
        <begin position="30"/>
        <end position="1145"/>
    </location>
</feature>
<dbReference type="Pfam" id="PF16640">
    <property type="entry name" value="Big_3_5"/>
    <property type="match status" value="1"/>
</dbReference>
<dbReference type="InterPro" id="IPR027268">
    <property type="entry name" value="Peptidase_M4/M1_CTD_sf"/>
</dbReference>
<dbReference type="Gene3D" id="2.60.40.10">
    <property type="entry name" value="Immunoglobulins"/>
    <property type="match status" value="1"/>
</dbReference>
<dbReference type="Gene3D" id="3.10.450.490">
    <property type="match status" value="1"/>
</dbReference>
<dbReference type="Gene3D" id="1.10.390.10">
    <property type="entry name" value="Neutral Protease Domain 2"/>
    <property type="match status" value="2"/>
</dbReference>
<evidence type="ECO:0000259" key="10">
    <source>
        <dbReference type="Pfam" id="PF01447"/>
    </source>
</evidence>
<dbReference type="PANTHER" id="PTHR33794">
    <property type="entry name" value="BACILLOLYSIN"/>
    <property type="match status" value="1"/>
</dbReference>
<evidence type="ECO:0000259" key="12">
    <source>
        <dbReference type="Pfam" id="PF02868"/>
    </source>
</evidence>
<evidence type="ECO:0000259" key="11">
    <source>
        <dbReference type="Pfam" id="PF02225"/>
    </source>
</evidence>
<dbReference type="Pfam" id="PF01447">
    <property type="entry name" value="Peptidase_M4"/>
    <property type="match status" value="1"/>
</dbReference>
<dbReference type="GO" id="GO:0005975">
    <property type="term" value="P:carbohydrate metabolic process"/>
    <property type="evidence" value="ECO:0007669"/>
    <property type="project" value="UniProtKB-ARBA"/>
</dbReference>
<accession>A0A1H4WVZ1</accession>
<dbReference type="Gene3D" id="3.10.170.10">
    <property type="match status" value="1"/>
</dbReference>
<dbReference type="Pfam" id="PF02225">
    <property type="entry name" value="PA"/>
    <property type="match status" value="1"/>
</dbReference>
<evidence type="ECO:0000313" key="16">
    <source>
        <dbReference type="Proteomes" id="UP000198742"/>
    </source>
</evidence>
<name>A0A1H4WVZ1_9ACTN</name>
<dbReference type="PANTHER" id="PTHR33794:SF1">
    <property type="entry name" value="BACILLOLYSIN"/>
    <property type="match status" value="1"/>
</dbReference>
<dbReference type="GO" id="GO:0006508">
    <property type="term" value="P:proteolysis"/>
    <property type="evidence" value="ECO:0007669"/>
    <property type="project" value="UniProtKB-KW"/>
</dbReference>
<evidence type="ECO:0000313" key="15">
    <source>
        <dbReference type="EMBL" id="SEC97562.1"/>
    </source>
</evidence>
<feature type="active site" evidence="8">
    <location>
        <position position="365"/>
    </location>
</feature>
<protein>
    <submittedName>
        <fullName evidence="15">Thermolysin metallopeptidase, catalytic domain</fullName>
    </submittedName>
</protein>
<evidence type="ECO:0000256" key="5">
    <source>
        <dbReference type="ARBA" id="ARBA00022801"/>
    </source>
</evidence>
<dbReference type="GO" id="GO:0004222">
    <property type="term" value="F:metalloendopeptidase activity"/>
    <property type="evidence" value="ECO:0007669"/>
    <property type="project" value="InterPro"/>
</dbReference>
<feature type="signal peptide" evidence="9">
    <location>
        <begin position="1"/>
        <end position="29"/>
    </location>
</feature>
<gene>
    <name evidence="15" type="ORF">SAMN04489844_3379</name>
</gene>
<organism evidence="15 16">
    <name type="scientific">Nocardioides exalbidus</name>
    <dbReference type="NCBI Taxonomy" id="402596"/>
    <lineage>
        <taxon>Bacteria</taxon>
        <taxon>Bacillati</taxon>
        <taxon>Actinomycetota</taxon>
        <taxon>Actinomycetes</taxon>
        <taxon>Propionibacteriales</taxon>
        <taxon>Nocardioidaceae</taxon>
        <taxon>Nocardioides</taxon>
    </lineage>
</organism>
<evidence type="ECO:0000256" key="8">
    <source>
        <dbReference type="PIRSR" id="PIRSR623612-1"/>
    </source>
</evidence>
<dbReference type="EMBL" id="FNRT01000002">
    <property type="protein sequence ID" value="SEC97562.1"/>
    <property type="molecule type" value="Genomic_DNA"/>
</dbReference>
<proteinExistence type="inferred from homology"/>
<evidence type="ECO:0000256" key="7">
    <source>
        <dbReference type="ARBA" id="ARBA00023049"/>
    </source>
</evidence>
<keyword evidence="6" id="KW-0862">Zinc</keyword>
<feature type="domain" description="FTP" evidence="13">
    <location>
        <begin position="117"/>
        <end position="148"/>
    </location>
</feature>
<dbReference type="InterPro" id="IPR001570">
    <property type="entry name" value="Peptidase_M4_C_domain"/>
</dbReference>
<dbReference type="CDD" id="cd04818">
    <property type="entry name" value="PA_subtilisin_1"/>
    <property type="match status" value="1"/>
</dbReference>
<dbReference type="InterPro" id="IPR011096">
    <property type="entry name" value="FTP_domain"/>
</dbReference>
<dbReference type="InterPro" id="IPR013783">
    <property type="entry name" value="Ig-like_fold"/>
</dbReference>
<dbReference type="InterPro" id="IPR003137">
    <property type="entry name" value="PA_domain"/>
</dbReference>
<keyword evidence="3" id="KW-0479">Metal-binding</keyword>
<dbReference type="InterPro" id="IPR023612">
    <property type="entry name" value="Peptidase_M4"/>
</dbReference>
<dbReference type="Pfam" id="PF02868">
    <property type="entry name" value="Peptidase_M4_C"/>
    <property type="match status" value="1"/>
</dbReference>
<dbReference type="InterPro" id="IPR013856">
    <property type="entry name" value="Peptidase_M4_domain"/>
</dbReference>
<evidence type="ECO:0000256" key="9">
    <source>
        <dbReference type="SAM" id="SignalP"/>
    </source>
</evidence>
<dbReference type="GO" id="GO:0046872">
    <property type="term" value="F:metal ion binding"/>
    <property type="evidence" value="ECO:0007669"/>
    <property type="project" value="UniProtKB-KW"/>
</dbReference>
<dbReference type="RefSeq" id="WP_175539711.1">
    <property type="nucleotide sequence ID" value="NZ_FNRT01000002.1"/>
</dbReference>
<feature type="domain" description="Peptidase M4 C-terminal" evidence="12">
    <location>
        <begin position="566"/>
        <end position="696"/>
    </location>
</feature>
<dbReference type="InterPro" id="IPR032109">
    <property type="entry name" value="Big_3_5"/>
</dbReference>
<evidence type="ECO:0000256" key="2">
    <source>
        <dbReference type="ARBA" id="ARBA00022670"/>
    </source>
</evidence>
<reference evidence="16" key="1">
    <citation type="submission" date="2016-10" db="EMBL/GenBank/DDBJ databases">
        <authorList>
            <person name="Varghese N."/>
            <person name="Submissions S."/>
        </authorList>
    </citation>
    <scope>NUCLEOTIDE SEQUENCE [LARGE SCALE GENOMIC DNA]</scope>
    <source>
        <strain evidence="16">DSM 22017</strain>
    </source>
</reference>
<dbReference type="AlphaFoldDB" id="A0A1H4WVZ1"/>
<dbReference type="Proteomes" id="UP000198742">
    <property type="component" value="Unassembled WGS sequence"/>
</dbReference>
<keyword evidence="7" id="KW-0482">Metalloprotease</keyword>
<evidence type="ECO:0000259" key="13">
    <source>
        <dbReference type="Pfam" id="PF07504"/>
    </source>
</evidence>
<dbReference type="STRING" id="402596.SAMN04489844_3379"/>
<keyword evidence="4 9" id="KW-0732">Signal</keyword>
<keyword evidence="16" id="KW-1185">Reference proteome</keyword>
<evidence type="ECO:0000256" key="6">
    <source>
        <dbReference type="ARBA" id="ARBA00022833"/>
    </source>
</evidence>
<evidence type="ECO:0000256" key="4">
    <source>
        <dbReference type="ARBA" id="ARBA00022729"/>
    </source>
</evidence>
<feature type="domain" description="Peptidase M4" evidence="10">
    <location>
        <begin position="308"/>
        <end position="372"/>
    </location>
</feature>
<dbReference type="InterPro" id="IPR050728">
    <property type="entry name" value="Zinc_Metalloprotease_M4"/>
</dbReference>
<feature type="domain" description="Bacterial Ig-like" evidence="14">
    <location>
        <begin position="957"/>
        <end position="1040"/>
    </location>
</feature>
<dbReference type="Pfam" id="PF07504">
    <property type="entry name" value="FTP"/>
    <property type="match status" value="1"/>
</dbReference>
<dbReference type="SUPFAM" id="SSF55486">
    <property type="entry name" value="Metalloproteases ('zincins'), catalytic domain"/>
    <property type="match status" value="1"/>
</dbReference>
<keyword evidence="5" id="KW-0378">Hydrolase</keyword>
<keyword evidence="2" id="KW-0645">Protease</keyword>